<organism evidence="1 2">
    <name type="scientific">Fusarium decemcellulare</name>
    <dbReference type="NCBI Taxonomy" id="57161"/>
    <lineage>
        <taxon>Eukaryota</taxon>
        <taxon>Fungi</taxon>
        <taxon>Dikarya</taxon>
        <taxon>Ascomycota</taxon>
        <taxon>Pezizomycotina</taxon>
        <taxon>Sordariomycetes</taxon>
        <taxon>Hypocreomycetidae</taxon>
        <taxon>Hypocreales</taxon>
        <taxon>Nectriaceae</taxon>
        <taxon>Fusarium</taxon>
        <taxon>Fusarium decemcellulare species complex</taxon>
    </lineage>
</organism>
<evidence type="ECO:0000313" key="2">
    <source>
        <dbReference type="Proteomes" id="UP001148629"/>
    </source>
</evidence>
<keyword evidence="2" id="KW-1185">Reference proteome</keyword>
<evidence type="ECO:0000313" key="1">
    <source>
        <dbReference type="EMBL" id="KAJ3545460.1"/>
    </source>
</evidence>
<proteinExistence type="predicted"/>
<protein>
    <submittedName>
        <fullName evidence="1">Uncharacterized protein</fullName>
    </submittedName>
</protein>
<reference evidence="1" key="1">
    <citation type="submission" date="2022-08" db="EMBL/GenBank/DDBJ databases">
        <title>Genome Sequence of Fusarium decemcellulare.</title>
        <authorList>
            <person name="Buettner E."/>
        </authorList>
    </citation>
    <scope>NUCLEOTIDE SEQUENCE</scope>
    <source>
        <strain evidence="1">Babe19</strain>
    </source>
</reference>
<gene>
    <name evidence="1" type="ORF">NM208_g2494</name>
</gene>
<dbReference type="EMBL" id="JANRMS010000150">
    <property type="protein sequence ID" value="KAJ3545460.1"/>
    <property type="molecule type" value="Genomic_DNA"/>
</dbReference>
<dbReference type="Proteomes" id="UP001148629">
    <property type="component" value="Unassembled WGS sequence"/>
</dbReference>
<accession>A0ACC1SSX5</accession>
<name>A0ACC1SSX5_9HYPO</name>
<sequence length="685" mass="76703">MEPQNLVCAKCWRDFFDTEAFERCCTTDDIGSVTAEAASTVDDTRNAASSGCNWCSYINSFIRDSQDGEHQVTVSLSPSWIKSCTPKGRNIFYLSISCHSPAGEWKAGASLFLHAFTTEENRASKYVTARPLRTDVGSEAAIRQIQTWLKECERHGCCSPQTDSMLPTRVIEVNPPGQQEPRLIESGGLRGKYATLSYCWGTVPFQTLKTSNLAQFRKGLDMQTLPLTIREAITTTRKLSIPYIWIDALCIIQDSEIIKLREIAWMKDIYASSALTIVAACSKAVSGGFLYDRHHSEDTVAIPVRIRPGVFGTMCVNELNAATYDERSEPIAKRAWTMQEQILAKRTLTFSSQSMIWSCKAGMKNFGDSLHFPYDLDAGYNDEDEKYGLNLNSLLISQQEAGAHKDKALSCWLRLVTAYSLRSASLEKDKLNAIAGIASHPSFASSLGPCYLAGMWEYKLVRQLTWYTSDWHRTLPEGERFSFYRPSTYRAPSWSWASVEGGVIHFDFVFDDEDEPEPEIVCKITECSTKRKDHHENIFGEVVAAWMGLRGSLRNAWFNPQTSNVILLPTSADSDSGTVTPYEEAWKRHVEDFMAGHPDIDLEEDPEAVYGTDYDNTIGICDESGATEPTIVSCFPVTFDRGFGGGVVGLLLRNEGDGDYKRIGLFKRGKIKEFQDLPKIKITLL</sequence>
<comment type="caution">
    <text evidence="1">The sequence shown here is derived from an EMBL/GenBank/DDBJ whole genome shotgun (WGS) entry which is preliminary data.</text>
</comment>